<dbReference type="Proteomes" id="UP000321393">
    <property type="component" value="Unassembled WGS sequence"/>
</dbReference>
<protein>
    <submittedName>
        <fullName evidence="1">Retrovirus-related Pol polyprotein from transposon 17.6</fullName>
    </submittedName>
</protein>
<reference evidence="1 2" key="1">
    <citation type="submission" date="2019-08" db="EMBL/GenBank/DDBJ databases">
        <title>Draft genome sequences of two oriental melons (Cucumis melo L. var makuwa).</title>
        <authorList>
            <person name="Kwon S.-Y."/>
        </authorList>
    </citation>
    <scope>NUCLEOTIDE SEQUENCE [LARGE SCALE GENOMIC DNA]</scope>
    <source>
        <strain evidence="2">cv. SW 3</strain>
        <tissue evidence="1">Leaf</tissue>
    </source>
</reference>
<gene>
    <name evidence="1" type="ORF">E6C27_scaffold542G00480</name>
</gene>
<sequence length="171" mass="19805">MNDFEMIDLTQATSDVFKNGVPEKMQTLEASRSITWHEGKIEDVLVKEDKFLLSADFVILDYKANREDINYILKEVNIVSGAKKFEPLDLENDIFPVIISTQLNAVEEKALWNMLNGTNEVIGWTLTDIQGTRPSYYMYKIRLEEGQEGTIQFQRRLNPAMKEVVHKEMIK</sequence>
<dbReference type="EMBL" id="SSTE01005702">
    <property type="protein sequence ID" value="KAA0060173.1"/>
    <property type="molecule type" value="Genomic_DNA"/>
</dbReference>
<dbReference type="AlphaFoldDB" id="A0A5A7UW23"/>
<comment type="caution">
    <text evidence="1">The sequence shown here is derived from an EMBL/GenBank/DDBJ whole genome shotgun (WGS) entry which is preliminary data.</text>
</comment>
<evidence type="ECO:0000313" key="2">
    <source>
        <dbReference type="Proteomes" id="UP000321393"/>
    </source>
</evidence>
<name>A0A5A7UW23_CUCMM</name>
<accession>A0A5A7UW23</accession>
<proteinExistence type="predicted"/>
<evidence type="ECO:0000313" key="1">
    <source>
        <dbReference type="EMBL" id="KAA0060173.1"/>
    </source>
</evidence>
<organism evidence="1 2">
    <name type="scientific">Cucumis melo var. makuwa</name>
    <name type="common">Oriental melon</name>
    <dbReference type="NCBI Taxonomy" id="1194695"/>
    <lineage>
        <taxon>Eukaryota</taxon>
        <taxon>Viridiplantae</taxon>
        <taxon>Streptophyta</taxon>
        <taxon>Embryophyta</taxon>
        <taxon>Tracheophyta</taxon>
        <taxon>Spermatophyta</taxon>
        <taxon>Magnoliopsida</taxon>
        <taxon>eudicotyledons</taxon>
        <taxon>Gunneridae</taxon>
        <taxon>Pentapetalae</taxon>
        <taxon>rosids</taxon>
        <taxon>fabids</taxon>
        <taxon>Cucurbitales</taxon>
        <taxon>Cucurbitaceae</taxon>
        <taxon>Benincaseae</taxon>
        <taxon>Cucumis</taxon>
    </lineage>
</organism>